<dbReference type="GO" id="GO:0033389">
    <property type="term" value="P:putrescine biosynthetic process from arginine, via agmatine"/>
    <property type="evidence" value="ECO:0007669"/>
    <property type="project" value="TreeGrafter"/>
</dbReference>
<reference evidence="7" key="1">
    <citation type="journal article" date="2020" name="Stud. Mycol.">
        <title>101 Dothideomycetes genomes: a test case for predicting lifestyles and emergence of pathogens.</title>
        <authorList>
            <person name="Haridas S."/>
            <person name="Albert R."/>
            <person name="Binder M."/>
            <person name="Bloem J."/>
            <person name="Labutti K."/>
            <person name="Salamov A."/>
            <person name="Andreopoulos B."/>
            <person name="Baker S."/>
            <person name="Barry K."/>
            <person name="Bills G."/>
            <person name="Bluhm B."/>
            <person name="Cannon C."/>
            <person name="Castanera R."/>
            <person name="Culley D."/>
            <person name="Daum C."/>
            <person name="Ezra D."/>
            <person name="Gonzalez J."/>
            <person name="Henrissat B."/>
            <person name="Kuo A."/>
            <person name="Liang C."/>
            <person name="Lipzen A."/>
            <person name="Lutzoni F."/>
            <person name="Magnuson J."/>
            <person name="Mondo S."/>
            <person name="Nolan M."/>
            <person name="Ohm R."/>
            <person name="Pangilinan J."/>
            <person name="Park H.-J."/>
            <person name="Ramirez L."/>
            <person name="Alfaro M."/>
            <person name="Sun H."/>
            <person name="Tritt A."/>
            <person name="Yoshinaga Y."/>
            <person name="Zwiers L.-H."/>
            <person name="Turgeon B."/>
            <person name="Goodwin S."/>
            <person name="Spatafora J."/>
            <person name="Crous P."/>
            <person name="Grigoriev I."/>
        </authorList>
    </citation>
    <scope>NUCLEOTIDE SEQUENCE</scope>
    <source>
        <strain evidence="7">CBS 269.34</strain>
    </source>
</reference>
<dbReference type="GO" id="GO:0008783">
    <property type="term" value="F:agmatinase activity"/>
    <property type="evidence" value="ECO:0007669"/>
    <property type="project" value="TreeGrafter"/>
</dbReference>
<feature type="chain" id="PRO_5025366136" evidence="6">
    <location>
        <begin position="21"/>
        <end position="361"/>
    </location>
</feature>
<dbReference type="GO" id="GO:0046872">
    <property type="term" value="F:metal ion binding"/>
    <property type="evidence" value="ECO:0007669"/>
    <property type="project" value="UniProtKB-KW"/>
</dbReference>
<evidence type="ECO:0000256" key="6">
    <source>
        <dbReference type="SAM" id="SignalP"/>
    </source>
</evidence>
<gene>
    <name evidence="7" type="ORF">BU16DRAFT_608738</name>
</gene>
<evidence type="ECO:0000313" key="8">
    <source>
        <dbReference type="Proteomes" id="UP000799750"/>
    </source>
</evidence>
<feature type="binding site" evidence="4">
    <location>
        <position position="293"/>
    </location>
    <ligand>
        <name>Mn(2+)</name>
        <dbReference type="ChEBI" id="CHEBI:29035"/>
        <label>1</label>
    </ligand>
</feature>
<keyword evidence="6" id="KW-0732">Signal</keyword>
<comment type="cofactor">
    <cofactor evidence="4">
        <name>Mn(2+)</name>
        <dbReference type="ChEBI" id="CHEBI:29035"/>
    </cofactor>
    <text evidence="4">Binds 2 manganese ions per subunit.</text>
</comment>
<evidence type="ECO:0000256" key="3">
    <source>
        <dbReference type="ARBA" id="ARBA00022801"/>
    </source>
</evidence>
<dbReference type="EMBL" id="MU004188">
    <property type="protein sequence ID" value="KAF2496094.1"/>
    <property type="molecule type" value="Genomic_DNA"/>
</dbReference>
<dbReference type="OrthoDB" id="288726at2759"/>
<evidence type="ECO:0000256" key="2">
    <source>
        <dbReference type="ARBA" id="ARBA00022723"/>
    </source>
</evidence>
<dbReference type="PROSITE" id="PS01053">
    <property type="entry name" value="ARGINASE_1"/>
    <property type="match status" value="1"/>
</dbReference>
<evidence type="ECO:0000256" key="5">
    <source>
        <dbReference type="RuleBase" id="RU003684"/>
    </source>
</evidence>
<keyword evidence="3 5" id="KW-0378">Hydrolase</keyword>
<dbReference type="InterPro" id="IPR006035">
    <property type="entry name" value="Ureohydrolase"/>
</dbReference>
<feature type="binding site" evidence="4">
    <location>
        <position position="295"/>
    </location>
    <ligand>
        <name>Mn(2+)</name>
        <dbReference type="ChEBI" id="CHEBI:29035"/>
        <label>1</label>
    </ligand>
</feature>
<feature type="binding site" evidence="4">
    <location>
        <position position="189"/>
    </location>
    <ligand>
        <name>Mn(2+)</name>
        <dbReference type="ChEBI" id="CHEBI:29035"/>
        <label>1</label>
    </ligand>
</feature>
<evidence type="ECO:0000313" key="7">
    <source>
        <dbReference type="EMBL" id="KAF2496094.1"/>
    </source>
</evidence>
<keyword evidence="2 4" id="KW-0479">Metal-binding</keyword>
<dbReference type="PANTHER" id="PTHR11358:SF26">
    <property type="entry name" value="GUANIDINO ACID HYDROLASE, MITOCHONDRIAL"/>
    <property type="match status" value="1"/>
</dbReference>
<feature type="binding site" evidence="4">
    <location>
        <position position="214"/>
    </location>
    <ligand>
        <name>Mn(2+)</name>
        <dbReference type="ChEBI" id="CHEBI:29035"/>
        <label>1</label>
    </ligand>
</feature>
<accession>A0A6A6QVD8</accession>
<organism evidence="7 8">
    <name type="scientific">Lophium mytilinum</name>
    <dbReference type="NCBI Taxonomy" id="390894"/>
    <lineage>
        <taxon>Eukaryota</taxon>
        <taxon>Fungi</taxon>
        <taxon>Dikarya</taxon>
        <taxon>Ascomycota</taxon>
        <taxon>Pezizomycotina</taxon>
        <taxon>Dothideomycetes</taxon>
        <taxon>Pleosporomycetidae</taxon>
        <taxon>Mytilinidiales</taxon>
        <taxon>Mytilinidiaceae</taxon>
        <taxon>Lophium</taxon>
    </lineage>
</organism>
<evidence type="ECO:0000256" key="4">
    <source>
        <dbReference type="PIRSR" id="PIRSR036979-1"/>
    </source>
</evidence>
<dbReference type="Proteomes" id="UP000799750">
    <property type="component" value="Unassembled WGS sequence"/>
</dbReference>
<dbReference type="SUPFAM" id="SSF52768">
    <property type="entry name" value="Arginase/deacetylase"/>
    <property type="match status" value="1"/>
</dbReference>
<dbReference type="AlphaFoldDB" id="A0A6A6QVD8"/>
<sequence length="361" mass="38900">MCTISLLALTACTLLPYTLAAPAHDNYQKSLEAPNKNPDDAFDLEPTANFAFAGITTFAQLPQSQCVTESGPVDDILVLGFPFDTATSYRTGTRFGPNTIRQGSRAASLACSGHYNHRQSINPFVQNISVVDCGDLPISPFDNSLAFARMEEWFKRLLWREVKSADGRGVKSLKIGRVHPQIVSLGGDHSISLPILRALNTVYGKVSAIHIDAHIDTWSPKVFAGAEAESKQAEFADGTPYYWAGMEGLLTSKNVHAGIRSTSDMLKRDGVWAITDKIRAVVPHDEPVYVSLDVDSLDPAFAPGTAGPASGGWTPREIIQIIIDGLKGLNIVGVDVVEVLPSYDNAEITGIAAAEFTIEVS</sequence>
<feature type="binding site" evidence="4">
    <location>
        <position position="212"/>
    </location>
    <ligand>
        <name>Mn(2+)</name>
        <dbReference type="ChEBI" id="CHEBI:29035"/>
        <label>1</label>
    </ligand>
</feature>
<keyword evidence="8" id="KW-1185">Reference proteome</keyword>
<keyword evidence="4" id="KW-0464">Manganese</keyword>
<dbReference type="PIRSF" id="PIRSF036979">
    <property type="entry name" value="Arginase"/>
    <property type="match status" value="1"/>
</dbReference>
<proteinExistence type="inferred from homology"/>
<evidence type="ECO:0000256" key="1">
    <source>
        <dbReference type="ARBA" id="ARBA00009227"/>
    </source>
</evidence>
<dbReference type="PANTHER" id="PTHR11358">
    <property type="entry name" value="ARGINASE/AGMATINASE"/>
    <property type="match status" value="1"/>
</dbReference>
<protein>
    <submittedName>
        <fullName evidence="7">Arginase family protein</fullName>
    </submittedName>
</protein>
<dbReference type="InterPro" id="IPR023696">
    <property type="entry name" value="Ureohydrolase_dom_sf"/>
</dbReference>
<dbReference type="Gene3D" id="3.40.800.10">
    <property type="entry name" value="Ureohydrolase domain"/>
    <property type="match status" value="1"/>
</dbReference>
<name>A0A6A6QVD8_9PEZI</name>
<dbReference type="InterPro" id="IPR020855">
    <property type="entry name" value="Ureohydrolase_Mn_BS"/>
</dbReference>
<dbReference type="PROSITE" id="PS51409">
    <property type="entry name" value="ARGINASE_2"/>
    <property type="match status" value="1"/>
</dbReference>
<comment type="similarity">
    <text evidence="1">Belongs to the arginase family. Agmatinase subfamily.</text>
</comment>
<dbReference type="Pfam" id="PF00491">
    <property type="entry name" value="Arginase"/>
    <property type="match status" value="1"/>
</dbReference>
<feature type="binding site" evidence="4">
    <location>
        <position position="216"/>
    </location>
    <ligand>
        <name>Mn(2+)</name>
        <dbReference type="ChEBI" id="CHEBI:29035"/>
        <label>1</label>
    </ligand>
</feature>
<feature type="signal peptide" evidence="6">
    <location>
        <begin position="1"/>
        <end position="20"/>
    </location>
</feature>